<dbReference type="RefSeq" id="WP_086088230.1">
    <property type="nucleotide sequence ID" value="NZ_CP021112.1"/>
</dbReference>
<protein>
    <submittedName>
        <fullName evidence="1">Uncharacterized protein</fullName>
    </submittedName>
</protein>
<dbReference type="AlphaFoldDB" id="A0A1W6ZR31"/>
<sequence length="136" mass="13757">MDYWSNISARIVLAVLGMAVLIAFAPANASAHMSHVHPSAVIHVDAPAVSDATSSAQKPVLEVSAAQVPLGADHASHSDGGGCCANGHCGSFCGVIAPAWFAVFGMAKASLERHRNAAPPISLATSGPPRPPKSIA</sequence>
<evidence type="ECO:0000313" key="2">
    <source>
        <dbReference type="Proteomes" id="UP000194137"/>
    </source>
</evidence>
<proteinExistence type="predicted"/>
<reference evidence="1 2" key="1">
    <citation type="submission" date="2017-05" db="EMBL/GenBank/DDBJ databases">
        <title>Full genome sequence of Pseudorhodoplanes sinuspersici.</title>
        <authorList>
            <person name="Dastgheib S.M.M."/>
            <person name="Shavandi M."/>
            <person name="Tirandaz H."/>
        </authorList>
    </citation>
    <scope>NUCLEOTIDE SEQUENCE [LARGE SCALE GENOMIC DNA]</scope>
    <source>
        <strain evidence="1 2">RIPI110</strain>
    </source>
</reference>
<keyword evidence="2" id="KW-1185">Reference proteome</keyword>
<accession>A0A1W6ZR31</accession>
<dbReference type="STRING" id="1235591.CAK95_12595"/>
<dbReference type="Proteomes" id="UP000194137">
    <property type="component" value="Chromosome"/>
</dbReference>
<name>A0A1W6ZR31_9HYPH</name>
<evidence type="ECO:0000313" key="1">
    <source>
        <dbReference type="EMBL" id="ARP99826.1"/>
    </source>
</evidence>
<dbReference type="EMBL" id="CP021112">
    <property type="protein sequence ID" value="ARP99826.1"/>
    <property type="molecule type" value="Genomic_DNA"/>
</dbReference>
<organism evidence="1 2">
    <name type="scientific">Pseudorhodoplanes sinuspersici</name>
    <dbReference type="NCBI Taxonomy" id="1235591"/>
    <lineage>
        <taxon>Bacteria</taxon>
        <taxon>Pseudomonadati</taxon>
        <taxon>Pseudomonadota</taxon>
        <taxon>Alphaproteobacteria</taxon>
        <taxon>Hyphomicrobiales</taxon>
        <taxon>Pseudorhodoplanes</taxon>
    </lineage>
</organism>
<gene>
    <name evidence="1" type="ORF">CAK95_12595</name>
</gene>
<dbReference type="KEGG" id="psin:CAK95_12595"/>